<evidence type="ECO:0000313" key="4">
    <source>
        <dbReference type="Proteomes" id="UP000092616"/>
    </source>
</evidence>
<dbReference type="RefSeq" id="WP_082987657.1">
    <property type="nucleotide sequence ID" value="NZ_LZNA01000016.1"/>
</dbReference>
<protein>
    <submittedName>
        <fullName evidence="3">Transporter</fullName>
    </submittedName>
</protein>
<dbReference type="EMBL" id="LZNA01000016">
    <property type="protein sequence ID" value="OBX83744.1"/>
    <property type="molecule type" value="Genomic_DNA"/>
</dbReference>
<organism evidence="3 4">
    <name type="scientific">Faucicola atlantae</name>
    <dbReference type="NCBI Taxonomy" id="34059"/>
    <lineage>
        <taxon>Bacteria</taxon>
        <taxon>Pseudomonadati</taxon>
        <taxon>Pseudomonadota</taxon>
        <taxon>Gammaproteobacteria</taxon>
        <taxon>Moraxellales</taxon>
        <taxon>Moraxellaceae</taxon>
        <taxon>Faucicola</taxon>
    </lineage>
</organism>
<comment type="subcellular location">
    <subcellularLocation>
        <location evidence="2">Cell outer membrane</location>
        <topology evidence="2">Lipid-anchor</topology>
    </subcellularLocation>
</comment>
<dbReference type="GO" id="GO:0015562">
    <property type="term" value="F:efflux transmembrane transporter activity"/>
    <property type="evidence" value="ECO:0007669"/>
    <property type="project" value="InterPro"/>
</dbReference>
<accession>A0A1B8QJU9</accession>
<dbReference type="GO" id="GO:0009279">
    <property type="term" value="C:cell outer membrane"/>
    <property type="evidence" value="ECO:0007669"/>
    <property type="project" value="UniProtKB-SubCell"/>
</dbReference>
<keyword evidence="2" id="KW-0564">Palmitate</keyword>
<keyword evidence="2" id="KW-0449">Lipoprotein</keyword>
<sequence length="540" mass="59328">MQNSVMTPTPSSLTPTLHRMTRHTTLCASVVAMLALSACQAPARKTEAVVAHPQIPTTQPYEIYDSQTVSRADEPSVAAQRWQDFYSDVRLRRLIELALDNNKDINAAVLAIQKSRAQYQITDINDLPIFNGSASAARTGDFNGTATTRYNVGLALASYEFDFWGRIASLKEAALQDFLATAAAKDAVQISLISNIAQSYVAYSYNLAQLELARQTLKTREDSLRINRKRYEAGLDSQLTTVQAQSLVEAARVSIANAETNLLKNRNALRYLVGTPIDSSLLPPPAINSITNNRVFNAGLPSDLLLYRPDIRQAEHTLKGAGANIKAARAAFFPSIGLSGNVGTASLELSDLFKNGSFNWGITPTVSLPIFDAGRRRINYELAEITEQQALNNYEKSIQTAFKEVNDVFATRSTLKDQLAAYDRMLTANQKNRQIADARFKAGLDNYLNVLDAQRSIYSTQQSILNTRQAQLVSQIQLYQVLGGGVNLDVPLDAPSPRYQNASTVVTNVTRRVLPTNVQNTQGDRAVAITNTTTTQMTNQ</sequence>
<keyword evidence="2" id="KW-0812">Transmembrane</keyword>
<keyword evidence="2" id="KW-0732">Signal</keyword>
<dbReference type="InterPro" id="IPR010131">
    <property type="entry name" value="MdtP/NodT-like"/>
</dbReference>
<dbReference type="Proteomes" id="UP000092616">
    <property type="component" value="Unassembled WGS sequence"/>
</dbReference>
<dbReference type="Gene3D" id="2.20.200.10">
    <property type="entry name" value="Outer membrane efflux proteins (OEP)"/>
    <property type="match status" value="1"/>
</dbReference>
<keyword evidence="2" id="KW-1134">Transmembrane beta strand</keyword>
<gene>
    <name evidence="3" type="ORF">A9306_04970</name>
</gene>
<name>A0A1B8QJU9_9GAMM</name>
<reference evidence="3 4" key="1">
    <citation type="submission" date="2016-06" db="EMBL/GenBank/DDBJ databases">
        <title>Draft genome of Moraxella atlantae CCUG 59586.</title>
        <authorList>
            <person name="Salva-Serra F."/>
            <person name="Engstrom-Jakobsson H."/>
            <person name="Thorell K."/>
            <person name="Gonzales-Siles L."/>
            <person name="Karlsson R."/>
            <person name="Boulund F."/>
            <person name="Engstrand L."/>
            <person name="Kristiansson E."/>
            <person name="Moore E."/>
        </authorList>
    </citation>
    <scope>NUCLEOTIDE SEQUENCE [LARGE SCALE GENOMIC DNA]</scope>
    <source>
        <strain evidence="3 4">CCUG 59586</strain>
    </source>
</reference>
<comment type="similarity">
    <text evidence="1 2">Belongs to the outer membrane factor (OMF) (TC 1.B.17) family.</text>
</comment>
<dbReference type="Pfam" id="PF02321">
    <property type="entry name" value="OEP"/>
    <property type="match status" value="2"/>
</dbReference>
<proteinExistence type="inferred from homology"/>
<comment type="caution">
    <text evidence="3">The sequence shown here is derived from an EMBL/GenBank/DDBJ whole genome shotgun (WGS) entry which is preliminary data.</text>
</comment>
<dbReference type="PANTHER" id="PTHR30203:SF32">
    <property type="entry name" value="CATION EFFLUX SYSTEM PROTEIN CUSC"/>
    <property type="match status" value="1"/>
</dbReference>
<evidence type="ECO:0000256" key="1">
    <source>
        <dbReference type="ARBA" id="ARBA00007613"/>
    </source>
</evidence>
<evidence type="ECO:0000256" key="2">
    <source>
        <dbReference type="RuleBase" id="RU362097"/>
    </source>
</evidence>
<keyword evidence="4" id="KW-1185">Reference proteome</keyword>
<dbReference type="Gene3D" id="1.20.1600.10">
    <property type="entry name" value="Outer membrane efflux proteins (OEP)"/>
    <property type="match status" value="1"/>
</dbReference>
<evidence type="ECO:0000313" key="3">
    <source>
        <dbReference type="EMBL" id="OBX83744.1"/>
    </source>
</evidence>
<dbReference type="PANTHER" id="PTHR30203">
    <property type="entry name" value="OUTER MEMBRANE CATION EFFLUX PROTEIN"/>
    <property type="match status" value="1"/>
</dbReference>
<feature type="chain" id="PRO_5008448210" evidence="2">
    <location>
        <begin position="44"/>
        <end position="540"/>
    </location>
</feature>
<dbReference type="InterPro" id="IPR003423">
    <property type="entry name" value="OMP_efflux"/>
</dbReference>
<feature type="signal peptide" evidence="2">
    <location>
        <begin position="1"/>
        <end position="43"/>
    </location>
</feature>
<keyword evidence="2" id="KW-0472">Membrane</keyword>
<dbReference type="NCBIfam" id="TIGR01845">
    <property type="entry name" value="outer_NodT"/>
    <property type="match status" value="1"/>
</dbReference>
<dbReference type="SUPFAM" id="SSF56954">
    <property type="entry name" value="Outer membrane efflux proteins (OEP)"/>
    <property type="match status" value="1"/>
</dbReference>
<dbReference type="AlphaFoldDB" id="A0A1B8QJU9"/>